<sequence length="105" mass="11859">MAPLPTATLSLCQVENSTLAQQLYGAQVLKFLPQTDQHQTEAEYNERFGPDVTGRLKIDGVENFKKINGELSELSAKFLDCQRRVDNDRIIIDHRTTMSSDFGWG</sequence>
<accession>A0A0B4EMU9</accession>
<organism evidence="1 2">
    <name type="scientific">Metarhizium anisopliae (strain ARSEF 549)</name>
    <dbReference type="NCBI Taxonomy" id="3151832"/>
    <lineage>
        <taxon>Eukaryota</taxon>
        <taxon>Fungi</taxon>
        <taxon>Dikarya</taxon>
        <taxon>Ascomycota</taxon>
        <taxon>Pezizomycotina</taxon>
        <taxon>Sordariomycetes</taxon>
        <taxon>Hypocreomycetidae</taxon>
        <taxon>Hypocreales</taxon>
        <taxon>Clavicipitaceae</taxon>
        <taxon>Metarhizium</taxon>
    </lineage>
</organism>
<dbReference type="AlphaFoldDB" id="A0A0B4EMU9"/>
<keyword evidence="2" id="KW-1185">Reference proteome</keyword>
<feature type="non-terminal residue" evidence="1">
    <location>
        <position position="1"/>
    </location>
</feature>
<dbReference type="Proteomes" id="UP000031186">
    <property type="component" value="Unassembled WGS sequence"/>
</dbReference>
<protein>
    <submittedName>
        <fullName evidence="1">Uncharacterized protein</fullName>
    </submittedName>
</protein>
<gene>
    <name evidence="1" type="ORF">MAN_10587</name>
</gene>
<name>A0A0B4EMU9_METAF</name>
<dbReference type="EMBL" id="AZNF01000027">
    <property type="protein sequence ID" value="KID59543.1"/>
    <property type="molecule type" value="Genomic_DNA"/>
</dbReference>
<dbReference type="HOGENOM" id="CLU_2237204_0_0_1"/>
<comment type="caution">
    <text evidence="1">The sequence shown here is derived from an EMBL/GenBank/DDBJ whole genome shotgun (WGS) entry which is preliminary data.</text>
</comment>
<proteinExistence type="predicted"/>
<reference evidence="1 2" key="1">
    <citation type="journal article" date="2014" name="Proc. Natl. Acad. Sci. U.S.A.">
        <title>Trajectory and genomic determinants of fungal-pathogen speciation and host adaptation.</title>
        <authorList>
            <person name="Hu X."/>
            <person name="Xiao G."/>
            <person name="Zheng P."/>
            <person name="Shang Y."/>
            <person name="Su Y."/>
            <person name="Zhang X."/>
            <person name="Liu X."/>
            <person name="Zhan S."/>
            <person name="St Leger R.J."/>
            <person name="Wang C."/>
        </authorList>
    </citation>
    <scope>NUCLEOTIDE SEQUENCE [LARGE SCALE GENOMIC DNA]</scope>
    <source>
        <strain evidence="1 2">ARSEF 549</strain>
    </source>
</reference>
<evidence type="ECO:0000313" key="2">
    <source>
        <dbReference type="Proteomes" id="UP000031186"/>
    </source>
</evidence>
<dbReference type="VEuPathDB" id="FungiDB:MAN_10587"/>
<evidence type="ECO:0000313" key="1">
    <source>
        <dbReference type="EMBL" id="KID59543.1"/>
    </source>
</evidence>